<dbReference type="PANTHER" id="PTHR11078:SF3">
    <property type="entry name" value="ANTITERMINATION NUSB DOMAIN-CONTAINING PROTEIN"/>
    <property type="match status" value="1"/>
</dbReference>
<evidence type="ECO:0000256" key="6">
    <source>
        <dbReference type="HAMAP-Rule" id="MF_00073"/>
    </source>
</evidence>
<evidence type="ECO:0000256" key="5">
    <source>
        <dbReference type="ARBA" id="ARBA00023163"/>
    </source>
</evidence>
<evidence type="ECO:0000313" key="9">
    <source>
        <dbReference type="Proteomes" id="UP000228781"/>
    </source>
</evidence>
<evidence type="ECO:0000256" key="4">
    <source>
        <dbReference type="ARBA" id="ARBA00023015"/>
    </source>
</evidence>
<keyword evidence="5 6" id="KW-0804">Transcription</keyword>
<feature type="domain" description="NusB/RsmB/TIM44" evidence="7">
    <location>
        <begin position="9"/>
        <end position="135"/>
    </location>
</feature>
<keyword evidence="2 6" id="KW-0889">Transcription antitermination</keyword>
<dbReference type="GO" id="GO:0005829">
    <property type="term" value="C:cytosol"/>
    <property type="evidence" value="ECO:0007669"/>
    <property type="project" value="TreeGrafter"/>
</dbReference>
<dbReference type="SUPFAM" id="SSF48013">
    <property type="entry name" value="NusB-like"/>
    <property type="match status" value="1"/>
</dbReference>
<dbReference type="Proteomes" id="UP000228781">
    <property type="component" value="Unassembled WGS sequence"/>
</dbReference>
<dbReference type="InterPro" id="IPR035926">
    <property type="entry name" value="NusB-like_sf"/>
</dbReference>
<dbReference type="AlphaFoldDB" id="A0A2M8EI47"/>
<dbReference type="Pfam" id="PF01029">
    <property type="entry name" value="NusB"/>
    <property type="match status" value="1"/>
</dbReference>
<sequence>MSKEYDPRHEARRVALAALFERSFHSIDQESSTRRVLEVYDEGEVDRDLLNLILQGVVANTEALDKIIAETAPAWPPDQITKIDLIALRIAVFELVVAKNVPPKVAIDEAIELAKEFGGASSGAFVNGVLGTVVKRYLEGLPAGLPAEKEGEVGKTDSDGEQD</sequence>
<dbReference type="InterPro" id="IPR011605">
    <property type="entry name" value="NusB_fam"/>
</dbReference>
<dbReference type="Gene3D" id="1.10.940.10">
    <property type="entry name" value="NusB-like"/>
    <property type="match status" value="1"/>
</dbReference>
<evidence type="ECO:0000256" key="1">
    <source>
        <dbReference type="ARBA" id="ARBA00005952"/>
    </source>
</evidence>
<keyword evidence="3 6" id="KW-0694">RNA-binding</keyword>
<dbReference type="EMBL" id="PFSK01000042">
    <property type="protein sequence ID" value="PJC22147.1"/>
    <property type="molecule type" value="Genomic_DNA"/>
</dbReference>
<reference evidence="9" key="1">
    <citation type="submission" date="2017-09" db="EMBL/GenBank/DDBJ databases">
        <title>Depth-based differentiation of microbial function through sediment-hosted aquifers and enrichment of novel symbionts in the deep terrestrial subsurface.</title>
        <authorList>
            <person name="Probst A.J."/>
            <person name="Ladd B."/>
            <person name="Jarett J.K."/>
            <person name="Geller-Mcgrath D.E."/>
            <person name="Sieber C.M.K."/>
            <person name="Emerson J.B."/>
            <person name="Anantharaman K."/>
            <person name="Thomas B.C."/>
            <person name="Malmstrom R."/>
            <person name="Stieglmeier M."/>
            <person name="Klingl A."/>
            <person name="Woyke T."/>
            <person name="Ryan C.M."/>
            <person name="Banfield J.F."/>
        </authorList>
    </citation>
    <scope>NUCLEOTIDE SEQUENCE [LARGE SCALE GENOMIC DNA]</scope>
</reference>
<evidence type="ECO:0000259" key="7">
    <source>
        <dbReference type="Pfam" id="PF01029"/>
    </source>
</evidence>
<comment type="function">
    <text evidence="6">Involved in transcription antitermination. Required for transcription of ribosomal RNA (rRNA) genes. Binds specifically to the boxA antiterminator sequence of the ribosomal RNA (rrn) operons.</text>
</comment>
<keyword evidence="4 6" id="KW-0805">Transcription regulation</keyword>
<dbReference type="GO" id="GO:0031564">
    <property type="term" value="P:transcription antitermination"/>
    <property type="evidence" value="ECO:0007669"/>
    <property type="project" value="UniProtKB-KW"/>
</dbReference>
<evidence type="ECO:0000313" key="8">
    <source>
        <dbReference type="EMBL" id="PJC22147.1"/>
    </source>
</evidence>
<dbReference type="GO" id="GO:0006353">
    <property type="term" value="P:DNA-templated transcription termination"/>
    <property type="evidence" value="ECO:0007669"/>
    <property type="project" value="UniProtKB-UniRule"/>
</dbReference>
<evidence type="ECO:0000256" key="3">
    <source>
        <dbReference type="ARBA" id="ARBA00022884"/>
    </source>
</evidence>
<comment type="caution">
    <text evidence="8">The sequence shown here is derived from an EMBL/GenBank/DDBJ whole genome shotgun (WGS) entry which is preliminary data.</text>
</comment>
<dbReference type="GO" id="GO:0003723">
    <property type="term" value="F:RNA binding"/>
    <property type="evidence" value="ECO:0007669"/>
    <property type="project" value="UniProtKB-UniRule"/>
</dbReference>
<proteinExistence type="inferred from homology"/>
<organism evidence="8 9">
    <name type="scientific">candidate division WWE3 bacterium CG_4_9_14_0_2_um_filter_48_10</name>
    <dbReference type="NCBI Taxonomy" id="1975078"/>
    <lineage>
        <taxon>Bacteria</taxon>
        <taxon>Katanobacteria</taxon>
    </lineage>
</organism>
<accession>A0A2M8EI47</accession>
<protein>
    <recommendedName>
        <fullName evidence="6">Transcription antitermination protein NusB</fullName>
    </recommendedName>
    <alternativeName>
        <fullName evidence="6">Antitermination factor NusB</fullName>
    </alternativeName>
</protein>
<gene>
    <name evidence="6 8" type="primary">nusB</name>
    <name evidence="8" type="ORF">CO059_02770</name>
</gene>
<dbReference type="NCBIfam" id="TIGR01951">
    <property type="entry name" value="nusB"/>
    <property type="match status" value="1"/>
</dbReference>
<evidence type="ECO:0000256" key="2">
    <source>
        <dbReference type="ARBA" id="ARBA00022814"/>
    </source>
</evidence>
<comment type="similarity">
    <text evidence="1 6">Belongs to the NusB family.</text>
</comment>
<dbReference type="InterPro" id="IPR006027">
    <property type="entry name" value="NusB_RsmB_TIM44"/>
</dbReference>
<name>A0A2M8EI47_UNCKA</name>
<dbReference type="PANTHER" id="PTHR11078">
    <property type="entry name" value="N UTILIZATION SUBSTANCE PROTEIN B-RELATED"/>
    <property type="match status" value="1"/>
</dbReference>
<dbReference type="HAMAP" id="MF_00073">
    <property type="entry name" value="NusB"/>
    <property type="match status" value="1"/>
</dbReference>